<keyword evidence="2" id="KW-0255">Endonuclease</keyword>
<dbReference type="Proteomes" id="UP000281118">
    <property type="component" value="Unassembled WGS sequence"/>
</dbReference>
<organism evidence="2 3">
    <name type="scientific">Variovorax guangxiensis</name>
    <dbReference type="NCBI Taxonomy" id="1775474"/>
    <lineage>
        <taxon>Bacteria</taxon>
        <taxon>Pseudomonadati</taxon>
        <taxon>Pseudomonadota</taxon>
        <taxon>Betaproteobacteria</taxon>
        <taxon>Burkholderiales</taxon>
        <taxon>Comamonadaceae</taxon>
        <taxon>Variovorax</taxon>
    </lineage>
</organism>
<keyword evidence="2" id="KW-0378">Hydrolase</keyword>
<dbReference type="InterPro" id="IPR014833">
    <property type="entry name" value="TnsA_N"/>
</dbReference>
<evidence type="ECO:0000259" key="1">
    <source>
        <dbReference type="Pfam" id="PF08722"/>
    </source>
</evidence>
<keyword evidence="2" id="KW-0540">Nuclease</keyword>
<feature type="domain" description="TnsA endonuclease N-terminal" evidence="1">
    <location>
        <begin position="43"/>
        <end position="117"/>
    </location>
</feature>
<sequence length="212" mass="24494">MPVRRIPRNYLGVTGRVHTRHSEELQEFESLQEKDYVLLLGPDDDVLSIEVQPVRIPVKGVRNGYVPDVLVHYRKELGRPSELTEVKTRADFETNKQKYEPKFRAAEAYCAERGWIFIKKSQEDFPHQRLKNIKYLRGFLRHPPDTAASSRLLAWLAEQGESSTVGELREAHEDGSGEMLHHFWTCVAHRRILLDLDAPMENDAWIIPGAEP</sequence>
<accession>A0A3S1F5W1</accession>
<comment type="caution">
    <text evidence="2">The sequence shown here is derived from an EMBL/GenBank/DDBJ whole genome shotgun (WGS) entry which is preliminary data.</text>
</comment>
<evidence type="ECO:0000313" key="3">
    <source>
        <dbReference type="Proteomes" id="UP000281118"/>
    </source>
</evidence>
<dbReference type="OrthoDB" id="881413at2"/>
<proteinExistence type="predicted"/>
<name>A0A3S1F5W1_9BURK</name>
<evidence type="ECO:0000313" key="2">
    <source>
        <dbReference type="EMBL" id="RUR71295.1"/>
    </source>
</evidence>
<dbReference type="Pfam" id="PF08722">
    <property type="entry name" value="Tn7_TnsA-like_N"/>
    <property type="match status" value="1"/>
</dbReference>
<protein>
    <submittedName>
        <fullName evidence="2">Heteromeric transposase endonuclease subunit TnsA</fullName>
    </submittedName>
</protein>
<dbReference type="EMBL" id="RXFT01000019">
    <property type="protein sequence ID" value="RUR71295.1"/>
    <property type="molecule type" value="Genomic_DNA"/>
</dbReference>
<reference evidence="2 3" key="1">
    <citation type="submission" date="2018-12" db="EMBL/GenBank/DDBJ databases">
        <title>The genome sequences of Variovorax guangxiensis DSM 27352.</title>
        <authorList>
            <person name="Gao J."/>
            <person name="Sun J."/>
        </authorList>
    </citation>
    <scope>NUCLEOTIDE SEQUENCE [LARGE SCALE GENOMIC DNA]</scope>
    <source>
        <strain evidence="2 3">DSM 27352</strain>
    </source>
</reference>
<gene>
    <name evidence="2" type="ORF">EJP67_30050</name>
</gene>
<dbReference type="AlphaFoldDB" id="A0A3S1F5W1"/>
<dbReference type="GO" id="GO:0004519">
    <property type="term" value="F:endonuclease activity"/>
    <property type="evidence" value="ECO:0007669"/>
    <property type="project" value="UniProtKB-KW"/>
</dbReference>